<accession>A0A2S7U057</accession>
<sequence length="162" mass="17734">MKQFLLGLATLTVCASSSYAAKYIEPNLEGKTLVKIDQIPLDSNTMHWMAIYLTELAEQQAGSKDPKKLKASAKLLALAEQLDKSLLQVSAANLKLKQGTQTKPNEKLNKHKQNRLLGILEYLVTEESNSEGKVLVHLTKDAIAAIAPQNSPLAQFSAPDHL</sequence>
<gene>
    <name evidence="2" type="ORF">BSZ32_07590</name>
</gene>
<dbReference type="EMBL" id="MQWA01000001">
    <property type="protein sequence ID" value="PQJ28386.1"/>
    <property type="molecule type" value="Genomic_DNA"/>
</dbReference>
<name>A0A2S7U057_9BACT</name>
<evidence type="ECO:0000313" key="2">
    <source>
        <dbReference type="EMBL" id="PQJ28386.1"/>
    </source>
</evidence>
<evidence type="ECO:0000313" key="3">
    <source>
        <dbReference type="Proteomes" id="UP000239907"/>
    </source>
</evidence>
<proteinExistence type="predicted"/>
<keyword evidence="3" id="KW-1185">Reference proteome</keyword>
<dbReference type="RefSeq" id="WP_105042888.1">
    <property type="nucleotide sequence ID" value="NZ_MQWA01000001.1"/>
</dbReference>
<reference evidence="2 3" key="1">
    <citation type="submission" date="2016-12" db="EMBL/GenBank/DDBJ databases">
        <title>Study of bacterial adaptation to deep sea.</title>
        <authorList>
            <person name="Song J."/>
            <person name="Yoshizawa S."/>
            <person name="Kogure K."/>
        </authorList>
    </citation>
    <scope>NUCLEOTIDE SEQUENCE [LARGE SCALE GENOMIC DNA]</scope>
    <source>
        <strain evidence="2 3">SAORIC-165</strain>
    </source>
</reference>
<evidence type="ECO:0000256" key="1">
    <source>
        <dbReference type="SAM" id="SignalP"/>
    </source>
</evidence>
<keyword evidence="1" id="KW-0732">Signal</keyword>
<dbReference type="AlphaFoldDB" id="A0A2S7U057"/>
<protein>
    <submittedName>
        <fullName evidence="2">Uncharacterized protein</fullName>
    </submittedName>
</protein>
<organism evidence="2 3">
    <name type="scientific">Rubritalea profundi</name>
    <dbReference type="NCBI Taxonomy" id="1658618"/>
    <lineage>
        <taxon>Bacteria</taxon>
        <taxon>Pseudomonadati</taxon>
        <taxon>Verrucomicrobiota</taxon>
        <taxon>Verrucomicrobiia</taxon>
        <taxon>Verrucomicrobiales</taxon>
        <taxon>Rubritaleaceae</taxon>
        <taxon>Rubritalea</taxon>
    </lineage>
</organism>
<dbReference type="Proteomes" id="UP000239907">
    <property type="component" value="Unassembled WGS sequence"/>
</dbReference>
<comment type="caution">
    <text evidence="2">The sequence shown here is derived from an EMBL/GenBank/DDBJ whole genome shotgun (WGS) entry which is preliminary data.</text>
</comment>
<feature type="chain" id="PRO_5015454982" evidence="1">
    <location>
        <begin position="21"/>
        <end position="162"/>
    </location>
</feature>
<feature type="signal peptide" evidence="1">
    <location>
        <begin position="1"/>
        <end position="20"/>
    </location>
</feature>